<dbReference type="InterPro" id="IPR001199">
    <property type="entry name" value="Cyt_B5-like_heme/steroid-bd"/>
</dbReference>
<dbReference type="Pfam" id="PF00173">
    <property type="entry name" value="Cyt-b5"/>
    <property type="match status" value="1"/>
</dbReference>
<feature type="region of interest" description="Disordered" evidence="4">
    <location>
        <begin position="883"/>
        <end position="914"/>
    </location>
</feature>
<dbReference type="PROSITE" id="PS50255">
    <property type="entry name" value="CYTOCHROME_B5_2"/>
    <property type="match status" value="1"/>
</dbReference>
<comment type="caution">
    <text evidence="6">The sequence shown here is derived from an EMBL/GenBank/DDBJ whole genome shotgun (WGS) entry which is preliminary data.</text>
</comment>
<evidence type="ECO:0000256" key="4">
    <source>
        <dbReference type="SAM" id="MobiDB-lite"/>
    </source>
</evidence>
<keyword evidence="2" id="KW-0479">Metal-binding</keyword>
<keyword evidence="3" id="KW-0408">Iron</keyword>
<evidence type="ECO:0000259" key="5">
    <source>
        <dbReference type="PROSITE" id="PS50255"/>
    </source>
</evidence>
<dbReference type="GO" id="GO:0046872">
    <property type="term" value="F:metal ion binding"/>
    <property type="evidence" value="ECO:0007669"/>
    <property type="project" value="UniProtKB-KW"/>
</dbReference>
<dbReference type="SMART" id="SM01117">
    <property type="entry name" value="Cyt-b5"/>
    <property type="match status" value="1"/>
</dbReference>
<evidence type="ECO:0000313" key="6">
    <source>
        <dbReference type="EMBL" id="KAK8105058.1"/>
    </source>
</evidence>
<dbReference type="PROSITE" id="PS00191">
    <property type="entry name" value="CYTOCHROME_B5_1"/>
    <property type="match status" value="1"/>
</dbReference>
<dbReference type="InterPro" id="IPR018506">
    <property type="entry name" value="Cyt_B5_heme-BS"/>
</dbReference>
<protein>
    <submittedName>
        <fullName evidence="6">Cytochrome b5</fullName>
    </submittedName>
</protein>
<dbReference type="SUPFAM" id="SSF55856">
    <property type="entry name" value="Cytochrome b5-like heme/steroid binding domain"/>
    <property type="match status" value="1"/>
</dbReference>
<reference evidence="6 7" key="1">
    <citation type="submission" date="2023-01" db="EMBL/GenBank/DDBJ databases">
        <title>Analysis of 21 Apiospora genomes using comparative genomics revels a genus with tremendous synthesis potential of carbohydrate active enzymes and secondary metabolites.</title>
        <authorList>
            <person name="Sorensen T."/>
        </authorList>
    </citation>
    <scope>NUCLEOTIDE SEQUENCE [LARGE SCALE GENOMIC DNA]</scope>
    <source>
        <strain evidence="6 7">CBS 117206</strain>
    </source>
</reference>
<feature type="region of interest" description="Disordered" evidence="4">
    <location>
        <begin position="582"/>
        <end position="614"/>
    </location>
</feature>
<dbReference type="Gene3D" id="3.10.120.10">
    <property type="entry name" value="Cytochrome b5-like heme/steroid binding domain"/>
    <property type="match status" value="1"/>
</dbReference>
<evidence type="ECO:0000256" key="1">
    <source>
        <dbReference type="ARBA" id="ARBA00022617"/>
    </source>
</evidence>
<evidence type="ECO:0000313" key="7">
    <source>
        <dbReference type="Proteomes" id="UP001392437"/>
    </source>
</evidence>
<dbReference type="AlphaFoldDB" id="A0AAW0QKG2"/>
<keyword evidence="1" id="KW-0349">Heme</keyword>
<dbReference type="InterPro" id="IPR036400">
    <property type="entry name" value="Cyt_B5-like_heme/steroid_sf"/>
</dbReference>
<keyword evidence="7" id="KW-1185">Reference proteome</keyword>
<feature type="domain" description="Cytochrome b5 heme-binding" evidence="5">
    <location>
        <begin position="772"/>
        <end position="850"/>
    </location>
</feature>
<evidence type="ECO:0000256" key="3">
    <source>
        <dbReference type="ARBA" id="ARBA00023004"/>
    </source>
</evidence>
<organism evidence="6 7">
    <name type="scientific">Apiospora kogelbergensis</name>
    <dbReference type="NCBI Taxonomy" id="1337665"/>
    <lineage>
        <taxon>Eukaryota</taxon>
        <taxon>Fungi</taxon>
        <taxon>Dikarya</taxon>
        <taxon>Ascomycota</taxon>
        <taxon>Pezizomycotina</taxon>
        <taxon>Sordariomycetes</taxon>
        <taxon>Xylariomycetidae</taxon>
        <taxon>Amphisphaeriales</taxon>
        <taxon>Apiosporaceae</taxon>
        <taxon>Apiospora</taxon>
    </lineage>
</organism>
<accession>A0AAW0QKG2</accession>
<dbReference type="EMBL" id="JAQQWP010000008">
    <property type="protein sequence ID" value="KAK8105058.1"/>
    <property type="molecule type" value="Genomic_DNA"/>
</dbReference>
<dbReference type="GO" id="GO:0020037">
    <property type="term" value="F:heme binding"/>
    <property type="evidence" value="ECO:0007669"/>
    <property type="project" value="InterPro"/>
</dbReference>
<name>A0AAW0QKG2_9PEZI</name>
<evidence type="ECO:0000256" key="2">
    <source>
        <dbReference type="ARBA" id="ARBA00022723"/>
    </source>
</evidence>
<gene>
    <name evidence="6" type="ORF">PG999_008417</name>
</gene>
<sequence length="993" mass="112471">MTNPRQEFQFQLSPWAQRFGQSSSGAWVGMDGLDHSGLAPEMPNLNETYHADDFLPAGDQTPFPMPTLAELDRLFMGEQEQTLGLGGFKTWEFGPLNNTLYGGYFGGHQIPRSMEDEVYNEIAFDEGRLVIDESKWLPWFRRDNWWENKIPDDIRKLGGRKYFSVDDDGIWNELRVCLELANRIMNTLIDERHPLMIAAVLNDVDPNAPPEERRIRLDPEDSQKMSTEELRDQITRMGEEWIISSFLPDRWNISNGNTLMGLWSLNDPQIGSNEERVGVLGMAVYRLRALVEGALTPAEKCMVQFSYAKTICHESMHALFSWHTEYGQLLRDPFINDEISREIGRSFENMIFGGHIHTAPTSRHSRTAESWTEGNMLTLLSEPFPGRGSLRYGGKPADLPEMEDTNIVPVLWVSALLSEKFWETEVAKYGSRALKMPQYVKTTRRFKNGTTFNSPETLDVDTPLDTLRDRLRTTTLDFNNRNLKWIQLRPWYQEEGFKWFISPWGVDAWRSALSNFKVAHARQDERECFREINNVMDLQKETFHLQYAKDHIQEPPRSQGRSNPRQQAHGLAERLHELLQGSRASGPPAARVAPEPVRDAHAAPAEPAEQPGLRPLRGLGAVRLHGPPYDPQWQTWDRAPDGRGGMRQMLVDKDPPVLFKNTPEGNRTNLDREMQLRDRLDVDALRWFGLTDPQGNPVPYFTLTEVGSHREAGDAWVVMPNKNSLPNVWDVTGGPIDETLPGYYPAMVAVLSNYRCGTIMDLPSVPRPDADLRTFTARCLRWYDNPTLGVYFAVDGFVYDMSNYLKSHPGGLDSLKQFAGKGASQPFNEAHATNPLLASPYDSLRIGRMVDEIPSEQIQANQVVLDTWVYNISRGQDATDILSRLDDESNPPPRQDGFGGSENPAPEPRRGADGGAWVAIGDNVWDMASMMQQPEWYRGMGVTLGVITDYAGKVISTDDASDDEALLKDKYPHLLVAKLSSGLSEQVEEMELS</sequence>
<dbReference type="Proteomes" id="UP001392437">
    <property type="component" value="Unassembled WGS sequence"/>
</dbReference>
<proteinExistence type="predicted"/>